<evidence type="ECO:0000256" key="1">
    <source>
        <dbReference type="SAM" id="MobiDB-lite"/>
    </source>
</evidence>
<comment type="caution">
    <text evidence="2">The sequence shown here is derived from an EMBL/GenBank/DDBJ whole genome shotgun (WGS) entry which is preliminary data.</text>
</comment>
<dbReference type="Proteomes" id="UP001152797">
    <property type="component" value="Unassembled WGS sequence"/>
</dbReference>
<dbReference type="AlphaFoldDB" id="A0A9P1FPW9"/>
<evidence type="ECO:0000313" key="4">
    <source>
        <dbReference type="Proteomes" id="UP001152797"/>
    </source>
</evidence>
<reference evidence="2" key="1">
    <citation type="submission" date="2022-10" db="EMBL/GenBank/DDBJ databases">
        <authorList>
            <person name="Chen Y."/>
            <person name="Dougan E. K."/>
            <person name="Chan C."/>
            <person name="Rhodes N."/>
            <person name="Thang M."/>
        </authorList>
    </citation>
    <scope>NUCLEOTIDE SEQUENCE</scope>
</reference>
<dbReference type="EMBL" id="CAMXCT020000683">
    <property type="protein sequence ID" value="CAL1135477.1"/>
    <property type="molecule type" value="Genomic_DNA"/>
</dbReference>
<gene>
    <name evidence="2" type="ORF">C1SCF055_LOCUS9837</name>
</gene>
<reference evidence="3" key="2">
    <citation type="submission" date="2024-04" db="EMBL/GenBank/DDBJ databases">
        <authorList>
            <person name="Chen Y."/>
            <person name="Shah S."/>
            <person name="Dougan E. K."/>
            <person name="Thang M."/>
            <person name="Chan C."/>
        </authorList>
    </citation>
    <scope>NUCLEOTIDE SEQUENCE [LARGE SCALE GENOMIC DNA]</scope>
</reference>
<evidence type="ECO:0000313" key="2">
    <source>
        <dbReference type="EMBL" id="CAI3982102.1"/>
    </source>
</evidence>
<organism evidence="2">
    <name type="scientific">Cladocopium goreaui</name>
    <dbReference type="NCBI Taxonomy" id="2562237"/>
    <lineage>
        <taxon>Eukaryota</taxon>
        <taxon>Sar</taxon>
        <taxon>Alveolata</taxon>
        <taxon>Dinophyceae</taxon>
        <taxon>Suessiales</taxon>
        <taxon>Symbiodiniaceae</taxon>
        <taxon>Cladocopium</taxon>
    </lineage>
</organism>
<accession>A0A9P1FPW9</accession>
<keyword evidence="4" id="KW-1185">Reference proteome</keyword>
<dbReference type="OrthoDB" id="431157at2759"/>
<dbReference type="EMBL" id="CAMXCT030000683">
    <property type="protein sequence ID" value="CAL4769414.1"/>
    <property type="molecule type" value="Genomic_DNA"/>
</dbReference>
<protein>
    <submittedName>
        <fullName evidence="2">Uncharacterized protein</fullName>
    </submittedName>
</protein>
<name>A0A9P1FPW9_9DINO</name>
<feature type="region of interest" description="Disordered" evidence="1">
    <location>
        <begin position="329"/>
        <end position="359"/>
    </location>
</feature>
<evidence type="ECO:0000313" key="3">
    <source>
        <dbReference type="EMBL" id="CAL1135477.1"/>
    </source>
</evidence>
<feature type="compositionally biased region" description="Low complexity" evidence="1">
    <location>
        <begin position="340"/>
        <end position="351"/>
    </location>
</feature>
<proteinExistence type="predicted"/>
<dbReference type="EMBL" id="CAMXCT010000683">
    <property type="protein sequence ID" value="CAI3982102.1"/>
    <property type="molecule type" value="Genomic_DNA"/>
</dbReference>
<sequence length="452" mass="49687">MNGLSTEYINSCARQLGAKRLRFELPWEQSPLDDILSSGKKSTIQKPDWVEFPVQLWGPVSTANKPTRLDRYNARTHLSDISWVAVENKKHNLALQCWKVIVLDSTSHTALGQLLMRCIELGKSEDYIWQVVADAFSQKATSTLKSRAASLLAFGRWKRATAAGQPQGIFPLTEEQAYDYLVAGQKVESRSPGLNGETNHAGSNSWRGVDETAFDRIGGKAEIFFPDAPRSRRWKGAQTLVDAVKLASAAFAPDLHQPVVSHSEPVCDEFGTGLGDQNSDSVTGFEVAGEPHVLPGPYSEQNLGFGFGDGFNDDMTLEELKFYRTEDLSNGGEAPIANQDSDISDISSDDSSSVDDDCDSVDLERQAELDGESNARDLVAPSDLAGKKCVRHVKSKKLHFIERVCEGQQFFRCGRKCNANYEHVETVPAFAAHGYMMCFGWSASKDSSDSGD</sequence>